<dbReference type="GO" id="GO:0005525">
    <property type="term" value="F:GTP binding"/>
    <property type="evidence" value="ECO:0007669"/>
    <property type="project" value="UniProtKB-KW"/>
</dbReference>
<keyword evidence="4" id="KW-1185">Reference proteome</keyword>
<dbReference type="PANTHER" id="PTHR23115">
    <property type="entry name" value="TRANSLATION FACTOR"/>
    <property type="match status" value="1"/>
</dbReference>
<proteinExistence type="predicted"/>
<evidence type="ECO:0000313" key="4">
    <source>
        <dbReference type="Proteomes" id="UP001159641"/>
    </source>
</evidence>
<dbReference type="Gene3D" id="3.40.50.300">
    <property type="entry name" value="P-loop containing nucleotide triphosphate hydrolases"/>
    <property type="match status" value="1"/>
</dbReference>
<dbReference type="SUPFAM" id="SSF52540">
    <property type="entry name" value="P-loop containing nucleoside triphosphate hydrolases"/>
    <property type="match status" value="1"/>
</dbReference>
<keyword evidence="1" id="KW-0547">Nucleotide-binding</keyword>
<accession>A0AB34HFL3</accession>
<gene>
    <name evidence="3" type="ORF">J1605_004829</name>
</gene>
<dbReference type="SUPFAM" id="SSF50447">
    <property type="entry name" value="Translation proteins"/>
    <property type="match status" value="1"/>
</dbReference>
<dbReference type="InterPro" id="IPR009000">
    <property type="entry name" value="Transl_B-barrel_sf"/>
</dbReference>
<sequence length="183" mass="19944">MRALLNLKQVNGQTCERALLADTLGMKQLVVSVSRMESTEPPCRQKKNKEIIGEVSTYIKKTGSNPDTAAFVPNSNRNGDNMLEPTANDVYKTGGKGGTVPMEACVFKSSVVATFAPANLATETKSAEMHHEALSEALPGDNVSFNVKNMSVKDVHHGNSNMAVNSRRTHQWKQVASRLRELS</sequence>
<protein>
    <submittedName>
        <fullName evidence="3">Uncharacterized protein</fullName>
    </submittedName>
</protein>
<name>A0AB34HFL3_ESCRO</name>
<dbReference type="Proteomes" id="UP001159641">
    <property type="component" value="Unassembled WGS sequence"/>
</dbReference>
<organism evidence="3 4">
    <name type="scientific">Eschrichtius robustus</name>
    <name type="common">California gray whale</name>
    <name type="synonym">Eschrichtius gibbosus</name>
    <dbReference type="NCBI Taxonomy" id="9764"/>
    <lineage>
        <taxon>Eukaryota</taxon>
        <taxon>Metazoa</taxon>
        <taxon>Chordata</taxon>
        <taxon>Craniata</taxon>
        <taxon>Vertebrata</taxon>
        <taxon>Euteleostomi</taxon>
        <taxon>Mammalia</taxon>
        <taxon>Eutheria</taxon>
        <taxon>Laurasiatheria</taxon>
        <taxon>Artiodactyla</taxon>
        <taxon>Whippomorpha</taxon>
        <taxon>Cetacea</taxon>
        <taxon>Mysticeti</taxon>
        <taxon>Eschrichtiidae</taxon>
        <taxon>Eschrichtius</taxon>
    </lineage>
</organism>
<dbReference type="InterPro" id="IPR050100">
    <property type="entry name" value="TRAFAC_GTPase_members"/>
</dbReference>
<dbReference type="Gene3D" id="2.40.30.10">
    <property type="entry name" value="Translation factors"/>
    <property type="match status" value="1"/>
</dbReference>
<evidence type="ECO:0000256" key="1">
    <source>
        <dbReference type="ARBA" id="ARBA00022741"/>
    </source>
</evidence>
<dbReference type="InterPro" id="IPR027417">
    <property type="entry name" value="P-loop_NTPase"/>
</dbReference>
<comment type="caution">
    <text evidence="3">The sequence shown here is derived from an EMBL/GenBank/DDBJ whole genome shotgun (WGS) entry which is preliminary data.</text>
</comment>
<dbReference type="AlphaFoldDB" id="A0AB34HFL3"/>
<evidence type="ECO:0000313" key="3">
    <source>
        <dbReference type="EMBL" id="KAJ8789695.1"/>
    </source>
</evidence>
<keyword evidence="2" id="KW-0342">GTP-binding</keyword>
<reference evidence="3 4" key="1">
    <citation type="submission" date="2022-11" db="EMBL/GenBank/DDBJ databases">
        <title>Whole genome sequence of Eschrichtius robustus ER-17-0199.</title>
        <authorList>
            <person name="Bruniche-Olsen A."/>
            <person name="Black A.N."/>
            <person name="Fields C.J."/>
            <person name="Walden K."/>
            <person name="Dewoody J.A."/>
        </authorList>
    </citation>
    <scope>NUCLEOTIDE SEQUENCE [LARGE SCALE GENOMIC DNA]</scope>
    <source>
        <strain evidence="3">ER-17-0199</strain>
        <tissue evidence="3">Blubber</tissue>
    </source>
</reference>
<evidence type="ECO:0000256" key="2">
    <source>
        <dbReference type="ARBA" id="ARBA00023134"/>
    </source>
</evidence>
<dbReference type="EMBL" id="JAIQCJ010001405">
    <property type="protein sequence ID" value="KAJ8789695.1"/>
    <property type="molecule type" value="Genomic_DNA"/>
</dbReference>